<name>A0A9P3PWJ7_LYOSH</name>
<comment type="caution">
    <text evidence="4">The sequence shown here is derived from an EMBL/GenBank/DDBJ whole genome shotgun (WGS) entry which is preliminary data.</text>
</comment>
<keyword evidence="2" id="KW-0472">Membrane</keyword>
<sequence length="290" mass="32389">MSNLYLVFEEWQPSPRSSTPFLRPFQSLFLKMARKTVRFRNENEVYADVDYVNASRPSGPTPPHTPSPTFSAATLSANSSPATPPAFVNHSPVYNQKHSLPDFTLGGTAAELPVELTEDTDITFNLEYPPLHDRNGLDTTVGPALYSPATNAPVMRIQCSMLPWRIEISPAPGMAYITVLDVLQGIYDALQLRATPSELQNETPFREQQIQASHECTNDALLSHSGHSLRHFLLLDIALISVTLVAFLAGSLYKPLYLGPHTRFSLLPKTRIFLRNTSHHRFNMKPFIST</sequence>
<organism evidence="4 5">
    <name type="scientific">Lyophyllum shimeji</name>
    <name type="common">Hon-shimeji</name>
    <name type="synonym">Tricholoma shimeji</name>
    <dbReference type="NCBI Taxonomy" id="47721"/>
    <lineage>
        <taxon>Eukaryota</taxon>
        <taxon>Fungi</taxon>
        <taxon>Dikarya</taxon>
        <taxon>Basidiomycota</taxon>
        <taxon>Agaricomycotina</taxon>
        <taxon>Agaricomycetes</taxon>
        <taxon>Agaricomycetidae</taxon>
        <taxon>Agaricales</taxon>
        <taxon>Tricholomatineae</taxon>
        <taxon>Lyophyllaceae</taxon>
        <taxon>Lyophyllum</taxon>
    </lineage>
</organism>
<evidence type="ECO:0000259" key="3">
    <source>
        <dbReference type="Pfam" id="PF20415"/>
    </source>
</evidence>
<dbReference type="EMBL" id="BRPK01000011">
    <property type="protein sequence ID" value="GLB42511.1"/>
    <property type="molecule type" value="Genomic_DNA"/>
</dbReference>
<dbReference type="Pfam" id="PF20415">
    <property type="entry name" value="DUF6699"/>
    <property type="match status" value="1"/>
</dbReference>
<evidence type="ECO:0000256" key="2">
    <source>
        <dbReference type="SAM" id="Phobius"/>
    </source>
</evidence>
<reference evidence="4" key="1">
    <citation type="submission" date="2022-07" db="EMBL/GenBank/DDBJ databases">
        <title>The genome of Lyophyllum shimeji provides insight into the initial evolution of ectomycorrhizal fungal genome.</title>
        <authorList>
            <person name="Kobayashi Y."/>
            <person name="Shibata T."/>
            <person name="Hirakawa H."/>
            <person name="Shigenobu S."/>
            <person name="Nishiyama T."/>
            <person name="Yamada A."/>
            <person name="Hasebe M."/>
            <person name="Kawaguchi M."/>
        </authorList>
    </citation>
    <scope>NUCLEOTIDE SEQUENCE</scope>
    <source>
        <strain evidence="4">AT787</strain>
    </source>
</reference>
<dbReference type="InterPro" id="IPR046522">
    <property type="entry name" value="DUF6699"/>
</dbReference>
<dbReference type="OrthoDB" id="3016005at2759"/>
<evidence type="ECO:0000313" key="5">
    <source>
        <dbReference type="Proteomes" id="UP001063166"/>
    </source>
</evidence>
<feature type="region of interest" description="Disordered" evidence="1">
    <location>
        <begin position="56"/>
        <end position="76"/>
    </location>
</feature>
<proteinExistence type="predicted"/>
<dbReference type="Proteomes" id="UP001063166">
    <property type="component" value="Unassembled WGS sequence"/>
</dbReference>
<dbReference type="AlphaFoldDB" id="A0A9P3PWJ7"/>
<keyword evidence="5" id="KW-1185">Reference proteome</keyword>
<protein>
    <recommendedName>
        <fullName evidence="3">DUF6699 domain-containing protein</fullName>
    </recommendedName>
</protein>
<feature type="transmembrane region" description="Helical" evidence="2">
    <location>
        <begin position="232"/>
        <end position="253"/>
    </location>
</feature>
<keyword evidence="2" id="KW-1133">Transmembrane helix</keyword>
<accession>A0A9P3PWJ7</accession>
<gene>
    <name evidence="4" type="ORF">LshimejAT787_1105260</name>
</gene>
<keyword evidence="2" id="KW-0812">Transmembrane</keyword>
<evidence type="ECO:0000256" key="1">
    <source>
        <dbReference type="SAM" id="MobiDB-lite"/>
    </source>
</evidence>
<evidence type="ECO:0000313" key="4">
    <source>
        <dbReference type="EMBL" id="GLB42511.1"/>
    </source>
</evidence>
<feature type="domain" description="DUF6699" evidence="3">
    <location>
        <begin position="122"/>
        <end position="214"/>
    </location>
</feature>